<evidence type="ECO:0000256" key="1">
    <source>
        <dbReference type="SAM" id="MobiDB-lite"/>
    </source>
</evidence>
<name>A0ABS9AF82_9GAMM</name>
<reference evidence="2 3" key="1">
    <citation type="journal article" date="2021" name="Front. Microbiol.">
        <title>Aerobic Denitrification and Heterotrophic Sulfur Oxidation in the Genus Halomonas Revealed by Six Novel Species Characterizations and Genome-Based Analysis.</title>
        <authorList>
            <person name="Wang L."/>
            <person name="Shao Z."/>
        </authorList>
    </citation>
    <scope>NUCLEOTIDE SEQUENCE [LARGE SCALE GENOMIC DNA]</scope>
    <source>
        <strain evidence="2 3">MCCC 1A11036</strain>
    </source>
</reference>
<protein>
    <submittedName>
        <fullName evidence="2">Uncharacterized protein</fullName>
    </submittedName>
</protein>
<feature type="region of interest" description="Disordered" evidence="1">
    <location>
        <begin position="47"/>
        <end position="67"/>
    </location>
</feature>
<accession>A0ABS9AF82</accession>
<evidence type="ECO:0000313" key="3">
    <source>
        <dbReference type="Proteomes" id="UP001320122"/>
    </source>
</evidence>
<evidence type="ECO:0000313" key="2">
    <source>
        <dbReference type="EMBL" id="MCE8020389.1"/>
    </source>
</evidence>
<dbReference type="RefSeq" id="WP_234273730.1">
    <property type="nucleotide sequence ID" value="NZ_JABFTT010000006.1"/>
</dbReference>
<feature type="region of interest" description="Disordered" evidence="1">
    <location>
        <begin position="1"/>
        <end position="25"/>
    </location>
</feature>
<feature type="compositionally biased region" description="Basic and acidic residues" evidence="1">
    <location>
        <begin position="49"/>
        <end position="61"/>
    </location>
</feature>
<proteinExistence type="predicted"/>
<comment type="caution">
    <text evidence="2">The sequence shown here is derived from an EMBL/GenBank/DDBJ whole genome shotgun (WGS) entry which is preliminary data.</text>
</comment>
<gene>
    <name evidence="2" type="ORF">HOP51_09765</name>
</gene>
<dbReference type="EMBL" id="JABFTT010000006">
    <property type="protein sequence ID" value="MCE8020389.1"/>
    <property type="molecule type" value="Genomic_DNA"/>
</dbReference>
<keyword evidence="3" id="KW-1185">Reference proteome</keyword>
<organism evidence="2 3">
    <name type="scientific">Billgrantia zhangzhouensis</name>
    <dbReference type="NCBI Taxonomy" id="2733481"/>
    <lineage>
        <taxon>Bacteria</taxon>
        <taxon>Pseudomonadati</taxon>
        <taxon>Pseudomonadota</taxon>
        <taxon>Gammaproteobacteria</taxon>
        <taxon>Oceanospirillales</taxon>
        <taxon>Halomonadaceae</taxon>
        <taxon>Billgrantia</taxon>
    </lineage>
</organism>
<sequence length="67" mass="6969">MAIFKLKEKKENNEAASSVGGSGGGGIDIAKLEQVFETAAEKSMAVSKAKTEGNTEIDTARAARPNN</sequence>
<dbReference type="Proteomes" id="UP001320122">
    <property type="component" value="Unassembled WGS sequence"/>
</dbReference>
<feature type="compositionally biased region" description="Basic and acidic residues" evidence="1">
    <location>
        <begin position="1"/>
        <end position="13"/>
    </location>
</feature>